<dbReference type="AlphaFoldDB" id="X0Z4Y0"/>
<feature type="non-terminal residue" evidence="1">
    <location>
        <position position="1"/>
    </location>
</feature>
<proteinExistence type="predicted"/>
<dbReference type="Gene3D" id="3.20.20.150">
    <property type="entry name" value="Divalent-metal-dependent TIM barrel enzymes"/>
    <property type="match status" value="1"/>
</dbReference>
<dbReference type="InterPro" id="IPR036237">
    <property type="entry name" value="Xyl_isomerase-like_sf"/>
</dbReference>
<accession>X0Z4Y0</accession>
<gene>
    <name evidence="1" type="ORF">S01H1_85929</name>
</gene>
<dbReference type="SUPFAM" id="SSF51658">
    <property type="entry name" value="Xylose isomerase-like"/>
    <property type="match status" value="1"/>
</dbReference>
<evidence type="ECO:0000313" key="1">
    <source>
        <dbReference type="EMBL" id="GAG43586.1"/>
    </source>
</evidence>
<comment type="caution">
    <text evidence="1">The sequence shown here is derived from an EMBL/GenBank/DDBJ whole genome shotgun (WGS) entry which is preliminary data.</text>
</comment>
<sequence>LRIADFRAIFSQIASPFLAINLDTGNLLPLFEDVVSFADEFSDHIASCHFKALRFVWR</sequence>
<name>X0Z4Y0_9ZZZZ</name>
<evidence type="ECO:0008006" key="2">
    <source>
        <dbReference type="Google" id="ProtNLM"/>
    </source>
</evidence>
<dbReference type="EMBL" id="BARS01059231">
    <property type="protein sequence ID" value="GAG43586.1"/>
    <property type="molecule type" value="Genomic_DNA"/>
</dbReference>
<reference evidence="1" key="1">
    <citation type="journal article" date="2014" name="Front. Microbiol.">
        <title>High frequency of phylogenetically diverse reductive dehalogenase-homologous genes in deep subseafloor sedimentary metagenomes.</title>
        <authorList>
            <person name="Kawai M."/>
            <person name="Futagami T."/>
            <person name="Toyoda A."/>
            <person name="Takaki Y."/>
            <person name="Nishi S."/>
            <person name="Hori S."/>
            <person name="Arai W."/>
            <person name="Tsubouchi T."/>
            <person name="Morono Y."/>
            <person name="Uchiyama I."/>
            <person name="Ito T."/>
            <person name="Fujiyama A."/>
            <person name="Inagaki F."/>
            <person name="Takami H."/>
        </authorList>
    </citation>
    <scope>NUCLEOTIDE SEQUENCE</scope>
    <source>
        <strain evidence="1">Expedition CK06-06</strain>
    </source>
</reference>
<organism evidence="1">
    <name type="scientific">marine sediment metagenome</name>
    <dbReference type="NCBI Taxonomy" id="412755"/>
    <lineage>
        <taxon>unclassified sequences</taxon>
        <taxon>metagenomes</taxon>
        <taxon>ecological metagenomes</taxon>
    </lineage>
</organism>
<protein>
    <recommendedName>
        <fullName evidence="2">Xylose isomerase-like TIM barrel domain-containing protein</fullName>
    </recommendedName>
</protein>
<feature type="non-terminal residue" evidence="1">
    <location>
        <position position="58"/>
    </location>
</feature>